<evidence type="ECO:0000313" key="10">
    <source>
        <dbReference type="EMBL" id="SDL44514.1"/>
    </source>
</evidence>
<keyword evidence="3" id="KW-0805">Transcription regulation</keyword>
<evidence type="ECO:0000256" key="6">
    <source>
        <dbReference type="PROSITE-ProRule" id="PRU00169"/>
    </source>
</evidence>
<evidence type="ECO:0000313" key="11">
    <source>
        <dbReference type="Proteomes" id="UP000183162"/>
    </source>
</evidence>
<keyword evidence="2" id="KW-0902">Two-component regulatory system</keyword>
<dbReference type="Pfam" id="PF00072">
    <property type="entry name" value="Response_reg"/>
    <property type="match status" value="1"/>
</dbReference>
<dbReference type="PANTHER" id="PTHR48111">
    <property type="entry name" value="REGULATOR OF RPOS"/>
    <property type="match status" value="1"/>
</dbReference>
<evidence type="ECO:0000256" key="7">
    <source>
        <dbReference type="PROSITE-ProRule" id="PRU01091"/>
    </source>
</evidence>
<keyword evidence="5" id="KW-0804">Transcription</keyword>
<dbReference type="InterPro" id="IPR039420">
    <property type="entry name" value="WalR-like"/>
</dbReference>
<dbReference type="PANTHER" id="PTHR48111:SF2">
    <property type="entry name" value="RESPONSE REGULATOR SAER"/>
    <property type="match status" value="1"/>
</dbReference>
<dbReference type="CDD" id="cd00383">
    <property type="entry name" value="trans_reg_C"/>
    <property type="match status" value="1"/>
</dbReference>
<evidence type="ECO:0000256" key="4">
    <source>
        <dbReference type="ARBA" id="ARBA00023125"/>
    </source>
</evidence>
<dbReference type="GO" id="GO:0000976">
    <property type="term" value="F:transcription cis-regulatory region binding"/>
    <property type="evidence" value="ECO:0007669"/>
    <property type="project" value="TreeGrafter"/>
</dbReference>
<dbReference type="CDD" id="cd17574">
    <property type="entry name" value="REC_OmpR"/>
    <property type="match status" value="1"/>
</dbReference>
<evidence type="ECO:0000259" key="9">
    <source>
        <dbReference type="PROSITE" id="PS51755"/>
    </source>
</evidence>
<dbReference type="InterPro" id="IPR011006">
    <property type="entry name" value="CheY-like_superfamily"/>
</dbReference>
<evidence type="ECO:0000259" key="8">
    <source>
        <dbReference type="PROSITE" id="PS50110"/>
    </source>
</evidence>
<dbReference type="Gene3D" id="1.10.10.10">
    <property type="entry name" value="Winged helix-like DNA-binding domain superfamily/Winged helix DNA-binding domain"/>
    <property type="match status" value="1"/>
</dbReference>
<proteinExistence type="predicted"/>
<dbReference type="InterPro" id="IPR001867">
    <property type="entry name" value="OmpR/PhoB-type_DNA-bd"/>
</dbReference>
<feature type="modified residue" description="4-aspartylphosphate" evidence="6">
    <location>
        <position position="52"/>
    </location>
</feature>
<reference evidence="10 11" key="1">
    <citation type="submission" date="2016-10" db="EMBL/GenBank/DDBJ databases">
        <authorList>
            <person name="de Groot N.N."/>
        </authorList>
    </citation>
    <scope>NUCLEOTIDE SEQUENCE [LARGE SCALE GENOMIC DNA]</scope>
    <source>
        <strain evidence="10 11">Sb09</strain>
    </source>
</reference>
<evidence type="ECO:0000256" key="2">
    <source>
        <dbReference type="ARBA" id="ARBA00023012"/>
    </source>
</evidence>
<feature type="domain" description="OmpR/PhoB-type" evidence="9">
    <location>
        <begin position="130"/>
        <end position="227"/>
    </location>
</feature>
<name>A0A1G9K513_STREI</name>
<organism evidence="10 11">
    <name type="scientific">Streptococcus equinus</name>
    <name type="common">Streptococcus bovis</name>
    <dbReference type="NCBI Taxonomy" id="1335"/>
    <lineage>
        <taxon>Bacteria</taxon>
        <taxon>Bacillati</taxon>
        <taxon>Bacillota</taxon>
        <taxon>Bacilli</taxon>
        <taxon>Lactobacillales</taxon>
        <taxon>Streptococcaceae</taxon>
        <taxon>Streptococcus</taxon>
    </lineage>
</organism>
<dbReference type="PROSITE" id="PS50110">
    <property type="entry name" value="RESPONSE_REGULATORY"/>
    <property type="match status" value="1"/>
</dbReference>
<sequence>MYKILVVDDDFEILKLMRTILEMKNYDVTTYQEITLPLNSKDFQGFDLILLDVMMPDIDGLQVCRQIRDKVSAPIIFVSAKDEEDDIVTGLNLGGDDYITKPFSVKQLVAKVAAHLKREERFRQAESDEKIIRELLPITFYLQEKTVCVNGNIVPLTSREYDLLDLLSANRNKVFTREDIYSHIYDDEADALFRSISEYVYQIRVKFSAYDINPIKTVRGMGYKWYD</sequence>
<dbReference type="Pfam" id="PF00486">
    <property type="entry name" value="Trans_reg_C"/>
    <property type="match status" value="1"/>
</dbReference>
<dbReference type="RefSeq" id="WP_074566502.1">
    <property type="nucleotide sequence ID" value="NZ_FNGX01000002.1"/>
</dbReference>
<keyword evidence="1 6" id="KW-0597">Phosphoprotein</keyword>
<evidence type="ECO:0000256" key="1">
    <source>
        <dbReference type="ARBA" id="ARBA00022553"/>
    </source>
</evidence>
<dbReference type="GO" id="GO:0000156">
    <property type="term" value="F:phosphorelay response regulator activity"/>
    <property type="evidence" value="ECO:0007669"/>
    <property type="project" value="TreeGrafter"/>
</dbReference>
<dbReference type="InterPro" id="IPR001789">
    <property type="entry name" value="Sig_transdc_resp-reg_receiver"/>
</dbReference>
<dbReference type="SMART" id="SM00448">
    <property type="entry name" value="REC"/>
    <property type="match status" value="1"/>
</dbReference>
<dbReference type="GO" id="GO:0006355">
    <property type="term" value="P:regulation of DNA-templated transcription"/>
    <property type="evidence" value="ECO:0007669"/>
    <property type="project" value="InterPro"/>
</dbReference>
<dbReference type="InterPro" id="IPR036388">
    <property type="entry name" value="WH-like_DNA-bd_sf"/>
</dbReference>
<dbReference type="Gene3D" id="6.10.250.690">
    <property type="match status" value="1"/>
</dbReference>
<dbReference type="OrthoDB" id="9790442at2"/>
<gene>
    <name evidence="10" type="ORF">SAMN05216400_0674</name>
</gene>
<feature type="domain" description="Response regulatory" evidence="8">
    <location>
        <begin position="3"/>
        <end position="116"/>
    </location>
</feature>
<dbReference type="EMBL" id="FNGX01000002">
    <property type="protein sequence ID" value="SDL44514.1"/>
    <property type="molecule type" value="Genomic_DNA"/>
</dbReference>
<accession>A0A1G9K513</accession>
<dbReference type="SMART" id="SM00862">
    <property type="entry name" value="Trans_reg_C"/>
    <property type="match status" value="1"/>
</dbReference>
<dbReference type="AlphaFoldDB" id="A0A1G9K513"/>
<feature type="DNA-binding region" description="OmpR/PhoB-type" evidence="7">
    <location>
        <begin position="130"/>
        <end position="227"/>
    </location>
</feature>
<dbReference type="Proteomes" id="UP000183162">
    <property type="component" value="Unassembled WGS sequence"/>
</dbReference>
<dbReference type="GO" id="GO:0005829">
    <property type="term" value="C:cytosol"/>
    <property type="evidence" value="ECO:0007669"/>
    <property type="project" value="TreeGrafter"/>
</dbReference>
<keyword evidence="4 7" id="KW-0238">DNA-binding</keyword>
<protein>
    <submittedName>
        <fullName evidence="10">DNA-binding response regulator, OmpR family, contains REC and winged-helix (WHTH) domain</fullName>
    </submittedName>
</protein>
<dbReference type="SUPFAM" id="SSF52172">
    <property type="entry name" value="CheY-like"/>
    <property type="match status" value="1"/>
</dbReference>
<evidence type="ECO:0000256" key="3">
    <source>
        <dbReference type="ARBA" id="ARBA00023015"/>
    </source>
</evidence>
<dbReference type="PROSITE" id="PS51755">
    <property type="entry name" value="OMPR_PHOB"/>
    <property type="match status" value="1"/>
</dbReference>
<evidence type="ECO:0000256" key="5">
    <source>
        <dbReference type="ARBA" id="ARBA00023163"/>
    </source>
</evidence>
<dbReference type="Gene3D" id="3.40.50.2300">
    <property type="match status" value="1"/>
</dbReference>
<dbReference type="GO" id="GO:0032993">
    <property type="term" value="C:protein-DNA complex"/>
    <property type="evidence" value="ECO:0007669"/>
    <property type="project" value="TreeGrafter"/>
</dbReference>